<evidence type="ECO:0000256" key="5">
    <source>
        <dbReference type="ARBA" id="ARBA00022786"/>
    </source>
</evidence>
<evidence type="ECO:0000256" key="8">
    <source>
        <dbReference type="ARBA" id="ARBA00044976"/>
    </source>
</evidence>
<dbReference type="Gene3D" id="1.10.750.20">
    <property type="entry name" value="SOCS box"/>
    <property type="match status" value="1"/>
</dbReference>
<evidence type="ECO:0000313" key="11">
    <source>
        <dbReference type="Ensembl" id="ENSPKIP00000033207.1"/>
    </source>
</evidence>
<dbReference type="Gene3D" id="1.25.40.20">
    <property type="entry name" value="Ankyrin repeat-containing domain"/>
    <property type="match status" value="1"/>
</dbReference>
<dbReference type="SUPFAM" id="SSF158235">
    <property type="entry name" value="SOCS box-like"/>
    <property type="match status" value="1"/>
</dbReference>
<dbReference type="InterPro" id="IPR051573">
    <property type="entry name" value="Ankyrin-SOCS_box_domain"/>
</dbReference>
<name>A0A3B3SR89_9TELE</name>
<keyword evidence="5" id="KW-0833">Ubl conjugation pathway</keyword>
<sequence>MAGLKAEAALWGGPWSADPHRHGAPVANTLMADPWAERSPLHEAALHGRLLVLRTLVAQGFDVNIVTLDRVSPLHEACLGGHLNCARLLLDSGADVSMATVDGATPLFNACVSGSVACVRLLLERCPSPDPTYPGASPIHEAAKRGHRECMELLLASGVDIDSEVPRLGTPLFTACLFRRTDCVERLLQLGADVHRGRAGDVPLHAAARVDCPVAAELLTDYGANCWRRNSDGKRPVELAPANGAAARVLLLRQGPSTLAQLCRFRIRQDLGRVRLHKVSSLCLPLCLSDFLHYR</sequence>
<dbReference type="GeneTree" id="ENSGT00940000160592"/>
<reference evidence="11" key="2">
    <citation type="submission" date="2025-09" db="UniProtKB">
        <authorList>
            <consortium name="Ensembl"/>
        </authorList>
    </citation>
    <scope>IDENTIFICATION</scope>
</reference>
<comment type="subcellular location">
    <subcellularLocation>
        <location evidence="1">Endoplasmic reticulum</location>
    </subcellularLocation>
</comment>
<evidence type="ECO:0000256" key="2">
    <source>
        <dbReference type="ARBA" id="ARBA00004906"/>
    </source>
</evidence>
<evidence type="ECO:0000256" key="9">
    <source>
        <dbReference type="PROSITE-ProRule" id="PRU00023"/>
    </source>
</evidence>
<dbReference type="InterPro" id="IPR036770">
    <property type="entry name" value="Ankyrin_rpt-contain_sf"/>
</dbReference>
<feature type="repeat" description="ANK" evidence="9">
    <location>
        <begin position="134"/>
        <end position="166"/>
    </location>
</feature>
<dbReference type="PROSITE" id="PS50088">
    <property type="entry name" value="ANK_REPEAT"/>
    <property type="match status" value="3"/>
</dbReference>
<feature type="repeat" description="ANK" evidence="9">
    <location>
        <begin position="69"/>
        <end position="101"/>
    </location>
</feature>
<dbReference type="GeneID" id="111850254"/>
<dbReference type="KEGG" id="pki:111850254"/>
<dbReference type="Pfam" id="PF12796">
    <property type="entry name" value="Ank_2"/>
    <property type="match status" value="2"/>
</dbReference>
<dbReference type="UniPathway" id="UPA00143"/>
<keyword evidence="7 9" id="KW-0040">ANK repeat</keyword>
<dbReference type="PROSITE" id="PS50297">
    <property type="entry name" value="ANK_REP_REGION"/>
    <property type="match status" value="3"/>
</dbReference>
<evidence type="ECO:0000256" key="7">
    <source>
        <dbReference type="ARBA" id="ARBA00023043"/>
    </source>
</evidence>
<dbReference type="GO" id="GO:0005783">
    <property type="term" value="C:endoplasmic reticulum"/>
    <property type="evidence" value="ECO:0007669"/>
    <property type="project" value="UniProtKB-SubCell"/>
</dbReference>
<keyword evidence="4" id="KW-0677">Repeat</keyword>
<dbReference type="InterPro" id="IPR036036">
    <property type="entry name" value="SOCS_box-like_dom_sf"/>
</dbReference>
<protein>
    <recommendedName>
        <fullName evidence="8">Ankyrin repeat and SOCS box protein 11</fullName>
    </recommendedName>
</protein>
<dbReference type="PANTHER" id="PTHR24136">
    <property type="entry name" value="SOWAH (DROSOPHILA) HOMOLOG"/>
    <property type="match status" value="1"/>
</dbReference>
<evidence type="ECO:0000313" key="12">
    <source>
        <dbReference type="Proteomes" id="UP000261540"/>
    </source>
</evidence>
<feature type="domain" description="SOCS box" evidence="10">
    <location>
        <begin position="251"/>
        <end position="295"/>
    </location>
</feature>
<dbReference type="FunFam" id="1.25.40.20:FF:000016">
    <property type="entry name" value="Ankyrin repeat and SOCS box containing 5"/>
    <property type="match status" value="1"/>
</dbReference>
<dbReference type="GO" id="GO:0016567">
    <property type="term" value="P:protein ubiquitination"/>
    <property type="evidence" value="ECO:0007669"/>
    <property type="project" value="UniProtKB-UniPathway"/>
</dbReference>
<dbReference type="PROSITE" id="PS50225">
    <property type="entry name" value="SOCS"/>
    <property type="match status" value="1"/>
</dbReference>
<dbReference type="FunFam" id="1.10.750.20:FF:000001">
    <property type="entry name" value="Ankyrin repeat and SOCS box containing 1"/>
    <property type="match status" value="1"/>
</dbReference>
<dbReference type="SMART" id="SM00969">
    <property type="entry name" value="SOCS_box"/>
    <property type="match status" value="1"/>
</dbReference>
<evidence type="ECO:0000259" key="10">
    <source>
        <dbReference type="PROSITE" id="PS50225"/>
    </source>
</evidence>
<dbReference type="STRING" id="1676925.ENSPKIP00000033207"/>
<comment type="similarity">
    <text evidence="3">Belongs to the ankyrin SOCS box (ASB) family.</text>
</comment>
<organism evidence="11 12">
    <name type="scientific">Paramormyrops kingsleyae</name>
    <dbReference type="NCBI Taxonomy" id="1676925"/>
    <lineage>
        <taxon>Eukaryota</taxon>
        <taxon>Metazoa</taxon>
        <taxon>Chordata</taxon>
        <taxon>Craniata</taxon>
        <taxon>Vertebrata</taxon>
        <taxon>Euteleostomi</taxon>
        <taxon>Actinopterygii</taxon>
        <taxon>Neopterygii</taxon>
        <taxon>Teleostei</taxon>
        <taxon>Osteoglossocephala</taxon>
        <taxon>Osteoglossomorpha</taxon>
        <taxon>Osteoglossiformes</taxon>
        <taxon>Mormyridae</taxon>
        <taxon>Paramormyrops</taxon>
    </lineage>
</organism>
<evidence type="ECO:0000256" key="6">
    <source>
        <dbReference type="ARBA" id="ARBA00022824"/>
    </source>
</evidence>
<accession>A0A3B3SR89</accession>
<dbReference type="GO" id="GO:0035556">
    <property type="term" value="P:intracellular signal transduction"/>
    <property type="evidence" value="ECO:0007669"/>
    <property type="project" value="InterPro"/>
</dbReference>
<dbReference type="Proteomes" id="UP000261540">
    <property type="component" value="Unplaced"/>
</dbReference>
<keyword evidence="12" id="KW-1185">Reference proteome</keyword>
<evidence type="ECO:0000256" key="1">
    <source>
        <dbReference type="ARBA" id="ARBA00004240"/>
    </source>
</evidence>
<dbReference type="SMART" id="SM00248">
    <property type="entry name" value="ANK"/>
    <property type="match status" value="6"/>
</dbReference>
<dbReference type="AlphaFoldDB" id="A0A3B3SR89"/>
<dbReference type="PANTHER" id="PTHR24136:SF14">
    <property type="entry name" value="ANKYRIN REPEAT AND SOCS BOX PROTEIN 11"/>
    <property type="match status" value="1"/>
</dbReference>
<dbReference type="CDD" id="cd03587">
    <property type="entry name" value="SOCS"/>
    <property type="match status" value="1"/>
</dbReference>
<keyword evidence="6" id="KW-0256">Endoplasmic reticulum</keyword>
<comment type="pathway">
    <text evidence="2">Protein modification; protein ubiquitination.</text>
</comment>
<evidence type="ECO:0000256" key="3">
    <source>
        <dbReference type="ARBA" id="ARBA00005949"/>
    </source>
</evidence>
<dbReference type="RefSeq" id="XP_023679703.1">
    <property type="nucleotide sequence ID" value="XM_023823935.2"/>
</dbReference>
<dbReference type="InterPro" id="IPR002110">
    <property type="entry name" value="Ankyrin_rpt"/>
</dbReference>
<feature type="repeat" description="ANK" evidence="9">
    <location>
        <begin position="36"/>
        <end position="68"/>
    </location>
</feature>
<dbReference type="InterPro" id="IPR001496">
    <property type="entry name" value="SOCS_box"/>
</dbReference>
<evidence type="ECO:0000256" key="4">
    <source>
        <dbReference type="ARBA" id="ARBA00022737"/>
    </source>
</evidence>
<reference evidence="11" key="1">
    <citation type="submission" date="2025-08" db="UniProtKB">
        <authorList>
            <consortium name="Ensembl"/>
        </authorList>
    </citation>
    <scope>IDENTIFICATION</scope>
</reference>
<dbReference type="OrthoDB" id="3246549at2759"/>
<dbReference type="GO" id="GO:0045732">
    <property type="term" value="P:positive regulation of protein catabolic process"/>
    <property type="evidence" value="ECO:0007669"/>
    <property type="project" value="TreeGrafter"/>
</dbReference>
<dbReference type="Pfam" id="PF07525">
    <property type="entry name" value="SOCS_box"/>
    <property type="match status" value="1"/>
</dbReference>
<dbReference type="Ensembl" id="ENSPKIT00000014093.1">
    <property type="protein sequence ID" value="ENSPKIP00000033207.1"/>
    <property type="gene ID" value="ENSPKIG00000013003.1"/>
</dbReference>
<dbReference type="SUPFAM" id="SSF48403">
    <property type="entry name" value="Ankyrin repeat"/>
    <property type="match status" value="1"/>
</dbReference>
<proteinExistence type="inferred from homology"/>